<feature type="transmembrane region" description="Helical" evidence="1">
    <location>
        <begin position="47"/>
        <end position="64"/>
    </location>
</feature>
<keyword evidence="1" id="KW-0472">Membrane</keyword>
<evidence type="ECO:0000313" key="3">
    <source>
        <dbReference type="Proteomes" id="UP000234545"/>
    </source>
</evidence>
<accession>A0A2I1I6J0</accession>
<keyword evidence="1" id="KW-0812">Transmembrane</keyword>
<keyword evidence="1" id="KW-1133">Transmembrane helix</keyword>
<evidence type="ECO:0000313" key="2">
    <source>
        <dbReference type="EMBL" id="PKY66729.1"/>
    </source>
</evidence>
<name>A0A2I1I6J0_9ACTO</name>
<comment type="caution">
    <text evidence="2">The sequence shown here is derived from an EMBL/GenBank/DDBJ whole genome shotgun (WGS) entry which is preliminary data.</text>
</comment>
<gene>
    <name evidence="2" type="ORF">CYJ25_00295</name>
</gene>
<dbReference type="AlphaFoldDB" id="A0A2I1I6J0"/>
<protein>
    <submittedName>
        <fullName evidence="2">Uncharacterized protein</fullName>
    </submittedName>
</protein>
<reference evidence="2 3" key="1">
    <citation type="submission" date="2017-12" db="EMBL/GenBank/DDBJ databases">
        <title>Phylogenetic diversity of female urinary microbiome.</title>
        <authorList>
            <person name="Thomas-White K."/>
            <person name="Wolfe A.J."/>
        </authorList>
    </citation>
    <scope>NUCLEOTIDE SEQUENCE [LARGE SCALE GENOMIC DNA]</scope>
    <source>
        <strain evidence="2 3">UMB0250</strain>
    </source>
</reference>
<organism evidence="2 3">
    <name type="scientific">Schaalia turicensis</name>
    <dbReference type="NCBI Taxonomy" id="131111"/>
    <lineage>
        <taxon>Bacteria</taxon>
        <taxon>Bacillati</taxon>
        <taxon>Actinomycetota</taxon>
        <taxon>Actinomycetes</taxon>
        <taxon>Actinomycetales</taxon>
        <taxon>Actinomycetaceae</taxon>
        <taxon>Schaalia</taxon>
    </lineage>
</organism>
<dbReference type="EMBL" id="PKKJ01000001">
    <property type="protein sequence ID" value="PKY66729.1"/>
    <property type="molecule type" value="Genomic_DNA"/>
</dbReference>
<sequence>MIPVEMLPTFWAEWVAPWAPQLHIGQALRNIIFADAGAFSAGVVPMLIWRLAGVIPLVVALFLPRKTAAKMENK</sequence>
<evidence type="ECO:0000256" key="1">
    <source>
        <dbReference type="SAM" id="Phobius"/>
    </source>
</evidence>
<proteinExistence type="predicted"/>
<dbReference type="Proteomes" id="UP000234545">
    <property type="component" value="Unassembled WGS sequence"/>
</dbReference>